<evidence type="ECO:0000313" key="3">
    <source>
        <dbReference type="Proteomes" id="UP000202259"/>
    </source>
</evidence>
<organism evidence="2 3">
    <name type="scientific">Cognaticolwellia beringensis</name>
    <dbReference type="NCBI Taxonomy" id="1967665"/>
    <lineage>
        <taxon>Bacteria</taxon>
        <taxon>Pseudomonadati</taxon>
        <taxon>Pseudomonadota</taxon>
        <taxon>Gammaproteobacteria</taxon>
        <taxon>Alteromonadales</taxon>
        <taxon>Colwelliaceae</taxon>
        <taxon>Cognaticolwellia</taxon>
    </lineage>
</organism>
<dbReference type="RefSeq" id="WP_081152951.1">
    <property type="nucleotide sequence ID" value="NZ_CP020465.1"/>
</dbReference>
<dbReference type="EMBL" id="CP020465">
    <property type="protein sequence ID" value="ASP49150.1"/>
    <property type="molecule type" value="Genomic_DNA"/>
</dbReference>
<feature type="transmembrane region" description="Helical" evidence="1">
    <location>
        <begin position="208"/>
        <end position="226"/>
    </location>
</feature>
<dbReference type="OrthoDB" id="7425566at2"/>
<dbReference type="PANTHER" id="PTHR33979">
    <property type="entry name" value="OS02G0221600 PROTEIN"/>
    <property type="match status" value="1"/>
</dbReference>
<dbReference type="KEGG" id="cber:B5D82_16090"/>
<dbReference type="Pfam" id="PF13398">
    <property type="entry name" value="Peptidase_M50B"/>
    <property type="match status" value="1"/>
</dbReference>
<dbReference type="PANTHER" id="PTHR33979:SF2">
    <property type="entry name" value="PEPTIDASE M50B-LIKE-DOMAIN-CONTAINING PROTEIN"/>
    <property type="match status" value="1"/>
</dbReference>
<evidence type="ECO:0000313" key="2">
    <source>
        <dbReference type="EMBL" id="ASP49150.1"/>
    </source>
</evidence>
<protein>
    <recommendedName>
        <fullName evidence="4">M50 family peptidase</fullName>
    </recommendedName>
</protein>
<keyword evidence="1" id="KW-1133">Transmembrane helix</keyword>
<feature type="transmembrane region" description="Helical" evidence="1">
    <location>
        <begin position="143"/>
        <end position="161"/>
    </location>
</feature>
<evidence type="ECO:0000256" key="1">
    <source>
        <dbReference type="SAM" id="Phobius"/>
    </source>
</evidence>
<keyword evidence="1" id="KW-0472">Membrane</keyword>
<keyword evidence="3" id="KW-1185">Reference proteome</keyword>
<gene>
    <name evidence="2" type="ORF">B5D82_16090</name>
</gene>
<dbReference type="InterPro" id="IPR049500">
    <property type="entry name" value="Peptidase_M50B-like"/>
</dbReference>
<reference evidence="2 3" key="1">
    <citation type="submission" date="2017-08" db="EMBL/GenBank/DDBJ databases">
        <title>Complete genome of Colwellia sp. NB097-1, a psychrophile bacterium ioslated from Bering Sea.</title>
        <authorList>
            <person name="Chen X."/>
        </authorList>
    </citation>
    <scope>NUCLEOTIDE SEQUENCE [LARGE SCALE GENOMIC DNA]</scope>
    <source>
        <strain evidence="2 3">NB097-1</strain>
    </source>
</reference>
<accession>A0A222GBE9</accession>
<evidence type="ECO:0008006" key="4">
    <source>
        <dbReference type="Google" id="ProtNLM"/>
    </source>
</evidence>
<feature type="transmembrane region" description="Helical" evidence="1">
    <location>
        <begin position="88"/>
        <end position="110"/>
    </location>
</feature>
<keyword evidence="1" id="KW-0812">Transmembrane</keyword>
<feature type="transmembrane region" description="Helical" evidence="1">
    <location>
        <begin position="168"/>
        <end position="188"/>
    </location>
</feature>
<sequence>MPESSDKKYRSSTEKTTKSLSHKFQFWLLFLTALIILQLPFISIPFKWLESYFHEISHGLTALLTGGSIIQIQLFPNGAGLCTTRGGSAFFISLMGYGGAILWGSLLFYLASSHRRIAQVFSMLLVGLLASSILLWVRDLLTLFIVLVLLVLVLAQIKYSSQKYLQKFLQVTGLLVLINSLMSPLYLLDGQARGDGAALANLTYIPEIIWVVIWFSAALLATYKLSKISLGSKR</sequence>
<name>A0A222GBE9_9GAMM</name>
<proteinExistence type="predicted"/>
<dbReference type="Proteomes" id="UP000202259">
    <property type="component" value="Chromosome"/>
</dbReference>
<dbReference type="AlphaFoldDB" id="A0A222GBE9"/>
<feature type="transmembrane region" description="Helical" evidence="1">
    <location>
        <begin position="117"/>
        <end position="137"/>
    </location>
</feature>
<feature type="transmembrane region" description="Helical" evidence="1">
    <location>
        <begin position="24"/>
        <end position="44"/>
    </location>
</feature>